<proteinExistence type="predicted"/>
<feature type="region of interest" description="Disordered" evidence="1">
    <location>
        <begin position="106"/>
        <end position="167"/>
    </location>
</feature>
<evidence type="ECO:0000313" key="2">
    <source>
        <dbReference type="EMBL" id="BBU22454.1"/>
    </source>
</evidence>
<reference evidence="2 3" key="1">
    <citation type="submission" date="2019-12" db="EMBL/GenBank/DDBJ databases">
        <title>Complete genome sequence of Mycolicibacterium xenopi str. JCM15661T.</title>
        <authorList>
            <person name="Yoshida M."/>
            <person name="Fukano H."/>
            <person name="Asakura T."/>
            <person name="Hoshino Y."/>
        </authorList>
    </citation>
    <scope>NUCLEOTIDE SEQUENCE [LARGE SCALE GENOMIC DNA]</scope>
    <source>
        <strain evidence="2 3">JCM 15661T</strain>
    </source>
</reference>
<dbReference type="AlphaFoldDB" id="A0AAD1H2S5"/>
<dbReference type="SUPFAM" id="SSF56770">
    <property type="entry name" value="HydA/Nqo6-like"/>
    <property type="match status" value="1"/>
</dbReference>
<organism evidence="2 3">
    <name type="scientific">Mycobacterium xenopi</name>
    <dbReference type="NCBI Taxonomy" id="1789"/>
    <lineage>
        <taxon>Bacteria</taxon>
        <taxon>Bacillati</taxon>
        <taxon>Actinomycetota</taxon>
        <taxon>Actinomycetes</taxon>
        <taxon>Mycobacteriales</taxon>
        <taxon>Mycobacteriaceae</taxon>
        <taxon>Mycobacterium</taxon>
    </lineage>
</organism>
<evidence type="ECO:0000256" key="1">
    <source>
        <dbReference type="SAM" id="MobiDB-lite"/>
    </source>
</evidence>
<dbReference type="Proteomes" id="UP000464624">
    <property type="component" value="Chromosome"/>
</dbReference>
<protein>
    <submittedName>
        <fullName evidence="2">Uncharacterized protein</fullName>
    </submittedName>
</protein>
<sequence length="400" mass="43136">MGVNDMLARCAARRAHALVAEVPGNWSLRAQVERRLAAGGWCEADSPADADVLVVCGSPGPELAAAVDRIWDQLPGPRVRIGVDDPQAVDAALAGAAEELLEVAQHRHDGRQRPQSPEVNGEHGGADSSESHVNHGHTDDDHMHHGNHHTHHEHDMDHGGEHHMHHGHMQMAPQGIALAEGGEDRDGLEMDVLHVRLGPVLRHWPAGLVLRCTLQGDVLTGGQAWIVDHGHQHHGLAAVSSAISVSLRAARRCDHIVDLLALAGWSRAADIARDVRDMLLDAPDTGRVQASVGKLLGVLRRSRLLRWSLRGLTPLTAADLERHDLPAVLAGDTYDRLLAQAHELRDMVSDPLAGRLFNFDRTTRIDALPDLLDGAELATARLAVASFGIDTTPADANRHG</sequence>
<dbReference type="KEGG" id="mxe:MYXE_22440"/>
<feature type="compositionally biased region" description="Basic and acidic residues" evidence="1">
    <location>
        <begin position="152"/>
        <end position="162"/>
    </location>
</feature>
<name>A0AAD1H2S5_MYCXE</name>
<evidence type="ECO:0000313" key="3">
    <source>
        <dbReference type="Proteomes" id="UP000464624"/>
    </source>
</evidence>
<feature type="compositionally biased region" description="Basic and acidic residues" evidence="1">
    <location>
        <begin position="120"/>
        <end position="144"/>
    </location>
</feature>
<gene>
    <name evidence="2" type="ORF">MYXE_22440</name>
</gene>
<dbReference type="EMBL" id="AP022314">
    <property type="protein sequence ID" value="BBU22454.1"/>
    <property type="molecule type" value="Genomic_DNA"/>
</dbReference>
<accession>A0AAD1H2S5</accession>